<dbReference type="Gene3D" id="3.10.50.40">
    <property type="match status" value="1"/>
</dbReference>
<evidence type="ECO:0000256" key="3">
    <source>
        <dbReference type="SAM" id="SignalP"/>
    </source>
</evidence>
<dbReference type="PANTHER" id="PTHR47245:SF2">
    <property type="entry name" value="PEPTIDYL-PROLYL CIS-TRANS ISOMERASE HP_0175-RELATED"/>
    <property type="match status" value="1"/>
</dbReference>
<dbReference type="EMBL" id="NMQW01000061">
    <property type="protein sequence ID" value="OXM82601.1"/>
    <property type="molecule type" value="Genomic_DNA"/>
</dbReference>
<keyword evidence="1" id="KW-0697">Rotamase</keyword>
<evidence type="ECO:0000259" key="4">
    <source>
        <dbReference type="PROSITE" id="PS50198"/>
    </source>
</evidence>
<dbReference type="InterPro" id="IPR046357">
    <property type="entry name" value="PPIase_dom_sf"/>
</dbReference>
<accession>A0A229UGW4</accession>
<reference evidence="5 6" key="1">
    <citation type="submission" date="2017-07" db="EMBL/GenBank/DDBJ databases">
        <title>Genome sequencing and assembly of Paenibacillus rigui.</title>
        <authorList>
            <person name="Mayilraj S."/>
        </authorList>
    </citation>
    <scope>NUCLEOTIDE SEQUENCE [LARGE SCALE GENOMIC DNA]</scope>
    <source>
        <strain evidence="5 6">JCM 16352</strain>
    </source>
</reference>
<sequence length="374" mass="40819">MLSNNWKKVRKGLIAVLAVMTILTAAGCGKKAEGDAGTAATTKADAKEVLVTYKDGGKVTRGEFDTFLNVNLFFYKEYAQYKDDPAFQQDMMKQLVTFKILSSRADDKAKAEADTKAKAQIEQIKTYFGAQEGGLDKQLKDANLATKDVEDFVTRSMQAIAAMESKVTDQQVKEAYDKNLAADKNAYDVATVSHILIGTSDPATGKESRSKEDALKRAKEVQDKLKNGGDFVALAKEYSDDPGSKDKGGKYENVDISQWVPEFKNAAATLPLNQISDPVETSYGYHIMKVETRKTKTFDDVKADLRSQLAEPQIYDFVEKELPTLIESNKLPQPPANPPAAATPASPTTEAPKTNAPATEAPKTEAPKTETPAK</sequence>
<feature type="domain" description="PpiC" evidence="4">
    <location>
        <begin position="187"/>
        <end position="292"/>
    </location>
</feature>
<proteinExistence type="predicted"/>
<keyword evidence="1 5" id="KW-0413">Isomerase</keyword>
<dbReference type="PROSITE" id="PS50198">
    <property type="entry name" value="PPIC_PPIASE_2"/>
    <property type="match status" value="1"/>
</dbReference>
<dbReference type="AlphaFoldDB" id="A0A229UGW4"/>
<comment type="caution">
    <text evidence="5">The sequence shown here is derived from an EMBL/GenBank/DDBJ whole genome shotgun (WGS) entry which is preliminary data.</text>
</comment>
<dbReference type="SUPFAM" id="SSF109998">
    <property type="entry name" value="Triger factor/SurA peptide-binding domain-like"/>
    <property type="match status" value="1"/>
</dbReference>
<dbReference type="RefSeq" id="WP_094018551.1">
    <property type="nucleotide sequence ID" value="NZ_NMQW01000061.1"/>
</dbReference>
<dbReference type="InterPro" id="IPR027304">
    <property type="entry name" value="Trigger_fact/SurA_dom_sf"/>
</dbReference>
<evidence type="ECO:0000256" key="1">
    <source>
        <dbReference type="PROSITE-ProRule" id="PRU00278"/>
    </source>
</evidence>
<gene>
    <name evidence="5" type="ORF">CF651_30035</name>
</gene>
<evidence type="ECO:0000313" key="5">
    <source>
        <dbReference type="EMBL" id="OXM82601.1"/>
    </source>
</evidence>
<feature type="chain" id="PRO_5038642062" evidence="3">
    <location>
        <begin position="26"/>
        <end position="374"/>
    </location>
</feature>
<dbReference type="OrthoDB" id="14196at2"/>
<dbReference type="InterPro" id="IPR050245">
    <property type="entry name" value="PrsA_foldase"/>
</dbReference>
<dbReference type="PROSITE" id="PS51257">
    <property type="entry name" value="PROKAR_LIPOPROTEIN"/>
    <property type="match status" value="1"/>
</dbReference>
<feature type="compositionally biased region" description="Low complexity" evidence="2">
    <location>
        <begin position="339"/>
        <end position="361"/>
    </location>
</feature>
<protein>
    <submittedName>
        <fullName evidence="5">Peptidylprolyl isomerase</fullName>
    </submittedName>
</protein>
<keyword evidence="3" id="KW-0732">Signal</keyword>
<organism evidence="5 6">
    <name type="scientific">Paenibacillus rigui</name>
    <dbReference type="NCBI Taxonomy" id="554312"/>
    <lineage>
        <taxon>Bacteria</taxon>
        <taxon>Bacillati</taxon>
        <taxon>Bacillota</taxon>
        <taxon>Bacilli</taxon>
        <taxon>Bacillales</taxon>
        <taxon>Paenibacillaceae</taxon>
        <taxon>Paenibacillus</taxon>
    </lineage>
</organism>
<dbReference type="InterPro" id="IPR000297">
    <property type="entry name" value="PPIase_PpiC"/>
</dbReference>
<keyword evidence="6" id="KW-1185">Reference proteome</keyword>
<dbReference type="Proteomes" id="UP000215509">
    <property type="component" value="Unassembled WGS sequence"/>
</dbReference>
<feature type="region of interest" description="Disordered" evidence="2">
    <location>
        <begin position="326"/>
        <end position="374"/>
    </location>
</feature>
<dbReference type="SUPFAM" id="SSF54534">
    <property type="entry name" value="FKBP-like"/>
    <property type="match status" value="1"/>
</dbReference>
<feature type="signal peptide" evidence="3">
    <location>
        <begin position="1"/>
        <end position="25"/>
    </location>
</feature>
<name>A0A229UGW4_9BACL</name>
<dbReference type="GO" id="GO:0003755">
    <property type="term" value="F:peptidyl-prolyl cis-trans isomerase activity"/>
    <property type="evidence" value="ECO:0007669"/>
    <property type="project" value="UniProtKB-KW"/>
</dbReference>
<dbReference type="Pfam" id="PF13616">
    <property type="entry name" value="Rotamase_3"/>
    <property type="match status" value="1"/>
</dbReference>
<evidence type="ECO:0000256" key="2">
    <source>
        <dbReference type="SAM" id="MobiDB-lite"/>
    </source>
</evidence>
<evidence type="ECO:0000313" key="6">
    <source>
        <dbReference type="Proteomes" id="UP000215509"/>
    </source>
</evidence>
<dbReference type="PANTHER" id="PTHR47245">
    <property type="entry name" value="PEPTIDYLPROLYL ISOMERASE"/>
    <property type="match status" value="1"/>
</dbReference>
<feature type="compositionally biased region" description="Basic and acidic residues" evidence="2">
    <location>
        <begin position="362"/>
        <end position="374"/>
    </location>
</feature>